<name>A0A5C4LZD8_9PSEU</name>
<accession>A0A5C4LZD8</accession>
<dbReference type="OrthoDB" id="3575414at2"/>
<evidence type="ECO:0000313" key="1">
    <source>
        <dbReference type="EMBL" id="TNC25174.1"/>
    </source>
</evidence>
<dbReference type="Gene3D" id="3.40.50.1240">
    <property type="entry name" value="Phosphoglycerate mutase-like"/>
    <property type="match status" value="1"/>
</dbReference>
<dbReference type="EMBL" id="VDFW01000012">
    <property type="protein sequence ID" value="TNC25174.1"/>
    <property type="molecule type" value="Genomic_DNA"/>
</dbReference>
<dbReference type="Proteomes" id="UP000305546">
    <property type="component" value="Unassembled WGS sequence"/>
</dbReference>
<dbReference type="SUPFAM" id="SSF53254">
    <property type="entry name" value="Phosphoglycerate mutase-like"/>
    <property type="match status" value="1"/>
</dbReference>
<dbReference type="InterPro" id="IPR013078">
    <property type="entry name" value="His_Pase_superF_clade-1"/>
</dbReference>
<dbReference type="AlphaFoldDB" id="A0A5C4LZD8"/>
<gene>
    <name evidence="1" type="ORF">FG385_16150</name>
</gene>
<dbReference type="SMART" id="SM00855">
    <property type="entry name" value="PGAM"/>
    <property type="match status" value="1"/>
</dbReference>
<evidence type="ECO:0000313" key="2">
    <source>
        <dbReference type="Proteomes" id="UP000305546"/>
    </source>
</evidence>
<dbReference type="RefSeq" id="WP_139097562.1">
    <property type="nucleotide sequence ID" value="NZ_VDFW01000012.1"/>
</dbReference>
<evidence type="ECO:0008006" key="3">
    <source>
        <dbReference type="Google" id="ProtNLM"/>
    </source>
</evidence>
<reference evidence="1 2" key="1">
    <citation type="submission" date="2019-06" db="EMBL/GenBank/DDBJ databases">
        <title>Amycolatopsis alkalitolerans sp. nov., isolated from Gastrodia elata Blume.</title>
        <authorList>
            <person name="Narsing Rao M.P."/>
            <person name="Li W.J."/>
        </authorList>
    </citation>
    <scope>NUCLEOTIDE SEQUENCE [LARGE SCALE GENOMIC DNA]</scope>
    <source>
        <strain evidence="1 2">SYSUP0005</strain>
    </source>
</reference>
<protein>
    <recommendedName>
        <fullName evidence="3">Histidine phosphatase family protein</fullName>
    </recommendedName>
</protein>
<dbReference type="Pfam" id="PF00300">
    <property type="entry name" value="His_Phos_1"/>
    <property type="match status" value="1"/>
</dbReference>
<keyword evidence="2" id="KW-1185">Reference proteome</keyword>
<dbReference type="InterPro" id="IPR029033">
    <property type="entry name" value="His_PPase_superfam"/>
</dbReference>
<proteinExistence type="predicted"/>
<sequence length="244" mass="26451">MSEDRHSEVRLIRHGETRGYHADLGLTGRGRAQSLAKGAQLAAGPGPVRLLHAPTARATETAAALAEGLLSTNGTLAITGPSVDARFDNFRLWCDEEALDPTQAYAAYASIRDGGGERPGWFAEIDRFFTIQAAGDDPITYWLTQPVQHFEPAAVAVRRFWHGIVAHAEPGLRVFVATHSGCIRAVAAAAFGHDPGEPENTEDVLIRIRAGRAELTYRGRTVELVVPTTVTAPWHEGEPQHAHR</sequence>
<organism evidence="1 2">
    <name type="scientific">Amycolatopsis alkalitolerans</name>
    <dbReference type="NCBI Taxonomy" id="2547244"/>
    <lineage>
        <taxon>Bacteria</taxon>
        <taxon>Bacillati</taxon>
        <taxon>Actinomycetota</taxon>
        <taxon>Actinomycetes</taxon>
        <taxon>Pseudonocardiales</taxon>
        <taxon>Pseudonocardiaceae</taxon>
        <taxon>Amycolatopsis</taxon>
    </lineage>
</organism>
<comment type="caution">
    <text evidence="1">The sequence shown here is derived from an EMBL/GenBank/DDBJ whole genome shotgun (WGS) entry which is preliminary data.</text>
</comment>